<evidence type="ECO:0000256" key="1">
    <source>
        <dbReference type="SAM" id="SignalP"/>
    </source>
</evidence>
<feature type="chain" id="PRO_5038084162" description="DUF4251 domain-containing protein" evidence="1">
    <location>
        <begin position="20"/>
        <end position="166"/>
    </location>
</feature>
<evidence type="ECO:0008006" key="4">
    <source>
        <dbReference type="Google" id="ProtNLM"/>
    </source>
</evidence>
<evidence type="ECO:0000313" key="3">
    <source>
        <dbReference type="Proteomes" id="UP000619078"/>
    </source>
</evidence>
<dbReference type="RefSeq" id="WP_191164187.1">
    <property type="nucleotide sequence ID" value="NZ_JACWMX010000006.1"/>
</dbReference>
<dbReference type="Proteomes" id="UP000619078">
    <property type="component" value="Unassembled WGS sequence"/>
</dbReference>
<dbReference type="EMBL" id="JACWMX010000006">
    <property type="protein sequence ID" value="MBD1394441.1"/>
    <property type="molecule type" value="Genomic_DNA"/>
</dbReference>
<evidence type="ECO:0000313" key="2">
    <source>
        <dbReference type="EMBL" id="MBD1394441.1"/>
    </source>
</evidence>
<protein>
    <recommendedName>
        <fullName evidence="4">DUF4251 domain-containing protein</fullName>
    </recommendedName>
</protein>
<gene>
    <name evidence="2" type="ORF">IDJ76_15130</name>
</gene>
<keyword evidence="1" id="KW-0732">Signal</keyword>
<comment type="caution">
    <text evidence="2">The sequence shown here is derived from an EMBL/GenBank/DDBJ whole genome shotgun (WGS) entry which is preliminary data.</text>
</comment>
<organism evidence="2 3">
    <name type="scientific">Mucilaginibacter glaciei</name>
    <dbReference type="NCBI Taxonomy" id="2772109"/>
    <lineage>
        <taxon>Bacteria</taxon>
        <taxon>Pseudomonadati</taxon>
        <taxon>Bacteroidota</taxon>
        <taxon>Sphingobacteriia</taxon>
        <taxon>Sphingobacteriales</taxon>
        <taxon>Sphingobacteriaceae</taxon>
        <taxon>Mucilaginibacter</taxon>
    </lineage>
</organism>
<sequence length="166" mass="17973">MKLSIKIFILLMLPVSLFAQSKVALKKQANIVVNAIMASDYNTVVNYTYPKVIEMSGGKQKLVQLLTAGMNQMKAGGMSIKSAAVGEPGKFYKAGSEIHCLVPQSIRVATATSSIVGNSNLLAVSRDGGKNWTFLDLNKNTIQAIPKIFPNFNKDLKIPEPKTPGF</sequence>
<reference evidence="2" key="1">
    <citation type="submission" date="2020-09" db="EMBL/GenBank/DDBJ databases">
        <title>Novel species of Mucilaginibacter isolated from a glacier on the Tibetan Plateau.</title>
        <authorList>
            <person name="Liu Q."/>
            <person name="Xin Y.-H."/>
        </authorList>
    </citation>
    <scope>NUCLEOTIDE SEQUENCE</scope>
    <source>
        <strain evidence="2">ZB1P21</strain>
    </source>
</reference>
<proteinExistence type="predicted"/>
<name>A0A926NR21_9SPHI</name>
<dbReference type="AlphaFoldDB" id="A0A926NR21"/>
<keyword evidence="3" id="KW-1185">Reference proteome</keyword>
<accession>A0A926NR21</accession>
<feature type="signal peptide" evidence="1">
    <location>
        <begin position="1"/>
        <end position="19"/>
    </location>
</feature>